<name>A0A833WQR8_PHYIN</name>
<sequence length="197" mass="22635">MADDFNRLYERLVVRRTSKKNRARRVAATVSNVDDDIVAAHQASEAARLKELRRQEQLEHDAKIISTVKRLRFARNLRSLARLTHCSPQHLAFQLADATEEEKRQLIEKYQSAKTKRQEERTSEVERSVRLEGIAARLFLRQAVAFRPDAAMTLEGRPRVIDELLFFSPPNSRIRSHIGYAERGNAVPAPPLRLATK</sequence>
<proteinExistence type="predicted"/>
<organism evidence="1 3">
    <name type="scientific">Phytophthora infestans</name>
    <name type="common">Potato late blight agent</name>
    <name type="synonym">Botrytis infestans</name>
    <dbReference type="NCBI Taxonomy" id="4787"/>
    <lineage>
        <taxon>Eukaryota</taxon>
        <taxon>Sar</taxon>
        <taxon>Stramenopiles</taxon>
        <taxon>Oomycota</taxon>
        <taxon>Peronosporomycetes</taxon>
        <taxon>Peronosporales</taxon>
        <taxon>Peronosporaceae</taxon>
        <taxon>Phytophthora</taxon>
    </lineage>
</organism>
<keyword evidence="3" id="KW-1185">Reference proteome</keyword>
<dbReference type="AlphaFoldDB" id="A0A833WQR8"/>
<dbReference type="Proteomes" id="UP000704712">
    <property type="component" value="Unassembled WGS sequence"/>
</dbReference>
<protein>
    <submittedName>
        <fullName evidence="1">Uncharacterized protein</fullName>
    </submittedName>
</protein>
<reference evidence="1" key="1">
    <citation type="submission" date="2020-04" db="EMBL/GenBank/DDBJ databases">
        <title>Hybrid Assembly of Korean Phytophthora infestans isolates.</title>
        <authorList>
            <person name="Prokchorchik M."/>
            <person name="Lee Y."/>
            <person name="Seo J."/>
            <person name="Cho J.-H."/>
            <person name="Park Y.-E."/>
            <person name="Jang D.-C."/>
            <person name="Im J.-S."/>
            <person name="Choi J.-G."/>
            <person name="Park H.-J."/>
            <person name="Lee G.-B."/>
            <person name="Lee Y.-G."/>
            <person name="Hong S.-Y."/>
            <person name="Cho K."/>
            <person name="Sohn K.H."/>
        </authorList>
    </citation>
    <scope>NUCLEOTIDE SEQUENCE</scope>
    <source>
        <strain evidence="1">KR_1_A1</strain>
        <strain evidence="2">KR_2_A2</strain>
    </source>
</reference>
<dbReference type="Proteomes" id="UP000602510">
    <property type="component" value="Unassembled WGS sequence"/>
</dbReference>
<evidence type="ECO:0000313" key="3">
    <source>
        <dbReference type="Proteomes" id="UP000602510"/>
    </source>
</evidence>
<evidence type="ECO:0000313" key="2">
    <source>
        <dbReference type="EMBL" id="KAF4139484.1"/>
    </source>
</evidence>
<gene>
    <name evidence="1" type="ORF">GN244_ATG00374</name>
    <name evidence="2" type="ORF">GN958_ATG11385</name>
</gene>
<comment type="caution">
    <text evidence="1">The sequence shown here is derived from an EMBL/GenBank/DDBJ whole genome shotgun (WGS) entry which is preliminary data.</text>
</comment>
<dbReference type="EMBL" id="JAACNO010001556">
    <property type="protein sequence ID" value="KAF4139484.1"/>
    <property type="molecule type" value="Genomic_DNA"/>
</dbReference>
<accession>A0A833WQR8</accession>
<evidence type="ECO:0000313" key="1">
    <source>
        <dbReference type="EMBL" id="KAF4047240.1"/>
    </source>
</evidence>
<dbReference type="EMBL" id="WSZM01000007">
    <property type="protein sequence ID" value="KAF4047240.1"/>
    <property type="molecule type" value="Genomic_DNA"/>
</dbReference>